<feature type="compositionally biased region" description="Basic and acidic residues" evidence="6">
    <location>
        <begin position="260"/>
        <end position="269"/>
    </location>
</feature>
<evidence type="ECO:0000256" key="4">
    <source>
        <dbReference type="ARBA" id="ARBA00023163"/>
    </source>
</evidence>
<comment type="subcellular location">
    <subcellularLocation>
        <location evidence="1">Nucleus</location>
    </subcellularLocation>
</comment>
<keyword evidence="7" id="KW-0472">Membrane</keyword>
<keyword evidence="5" id="KW-0539">Nucleus</keyword>
<keyword evidence="4" id="KW-0804">Transcription</keyword>
<feature type="transmembrane region" description="Helical" evidence="7">
    <location>
        <begin position="443"/>
        <end position="465"/>
    </location>
</feature>
<dbReference type="Gene3D" id="2.170.150.80">
    <property type="entry name" value="NAC domain"/>
    <property type="match status" value="1"/>
</dbReference>
<reference evidence="9 10" key="1">
    <citation type="submission" date="2021-05" db="EMBL/GenBank/DDBJ databases">
        <title>Genome Assembly of Synthetic Allotetraploid Brassica napus Reveals Homoeologous Exchanges between Subgenomes.</title>
        <authorList>
            <person name="Davis J.T."/>
        </authorList>
    </citation>
    <scope>NUCLEOTIDE SEQUENCE [LARGE SCALE GENOMIC DNA]</scope>
    <source>
        <strain evidence="10">cv. Da-Ae</strain>
        <tissue evidence="9">Seedling</tissue>
    </source>
</reference>
<dbReference type="InterPro" id="IPR003441">
    <property type="entry name" value="NAC-dom"/>
</dbReference>
<proteinExistence type="predicted"/>
<dbReference type="EMBL" id="JAGKQM010000015">
    <property type="protein sequence ID" value="KAH0876428.1"/>
    <property type="molecule type" value="Genomic_DNA"/>
</dbReference>
<organism evidence="9 10">
    <name type="scientific">Brassica napus</name>
    <name type="common">Rape</name>
    <dbReference type="NCBI Taxonomy" id="3708"/>
    <lineage>
        <taxon>Eukaryota</taxon>
        <taxon>Viridiplantae</taxon>
        <taxon>Streptophyta</taxon>
        <taxon>Embryophyta</taxon>
        <taxon>Tracheophyta</taxon>
        <taxon>Spermatophyta</taxon>
        <taxon>Magnoliopsida</taxon>
        <taxon>eudicotyledons</taxon>
        <taxon>Gunneridae</taxon>
        <taxon>Pentapetalae</taxon>
        <taxon>rosids</taxon>
        <taxon>malvids</taxon>
        <taxon>Brassicales</taxon>
        <taxon>Brassicaceae</taxon>
        <taxon>Brassiceae</taxon>
        <taxon>Brassica</taxon>
    </lineage>
</organism>
<keyword evidence="7" id="KW-1133">Transmembrane helix</keyword>
<protein>
    <recommendedName>
        <fullName evidence="8">NAC domain-containing protein</fullName>
    </recommendedName>
</protein>
<evidence type="ECO:0000256" key="1">
    <source>
        <dbReference type="ARBA" id="ARBA00004123"/>
    </source>
</evidence>
<evidence type="ECO:0000313" key="9">
    <source>
        <dbReference type="EMBL" id="KAH0876428.1"/>
    </source>
</evidence>
<name>A0ABQ7Z8J2_BRANA</name>
<comment type="caution">
    <text evidence="9">The sequence shown here is derived from an EMBL/GenBank/DDBJ whole genome shotgun (WGS) entry which is preliminary data.</text>
</comment>
<feature type="compositionally biased region" description="Polar residues" evidence="6">
    <location>
        <begin position="351"/>
        <end position="360"/>
    </location>
</feature>
<feature type="domain" description="NAC" evidence="8">
    <location>
        <begin position="4"/>
        <end position="168"/>
    </location>
</feature>
<evidence type="ECO:0000256" key="7">
    <source>
        <dbReference type="SAM" id="Phobius"/>
    </source>
</evidence>
<dbReference type="PROSITE" id="PS51005">
    <property type="entry name" value="NAC"/>
    <property type="match status" value="1"/>
</dbReference>
<keyword evidence="10" id="KW-1185">Reference proteome</keyword>
<keyword evidence="3" id="KW-0238">DNA-binding</keyword>
<evidence type="ECO:0000256" key="6">
    <source>
        <dbReference type="SAM" id="MobiDB-lite"/>
    </source>
</evidence>
<gene>
    <name evidence="9" type="ORF">HID58_063822</name>
</gene>
<evidence type="ECO:0000256" key="5">
    <source>
        <dbReference type="ARBA" id="ARBA00023242"/>
    </source>
</evidence>
<dbReference type="Pfam" id="PF02365">
    <property type="entry name" value="NAM"/>
    <property type="match status" value="1"/>
</dbReference>
<dbReference type="InterPro" id="IPR036093">
    <property type="entry name" value="NAC_dom_sf"/>
</dbReference>
<accession>A0ABQ7Z8J2</accession>
<evidence type="ECO:0000259" key="8">
    <source>
        <dbReference type="PROSITE" id="PS51005"/>
    </source>
</evidence>
<dbReference type="SUPFAM" id="SSF101941">
    <property type="entry name" value="NAC domain"/>
    <property type="match status" value="1"/>
</dbReference>
<keyword evidence="2" id="KW-0805">Transcription regulation</keyword>
<dbReference type="Proteomes" id="UP000824890">
    <property type="component" value="Unassembled WGS sequence"/>
</dbReference>
<feature type="compositionally biased region" description="Polar residues" evidence="6">
    <location>
        <begin position="284"/>
        <end position="304"/>
    </location>
</feature>
<feature type="region of interest" description="Disordered" evidence="6">
    <location>
        <begin position="260"/>
        <end position="323"/>
    </location>
</feature>
<evidence type="ECO:0000313" key="10">
    <source>
        <dbReference type="Proteomes" id="UP000824890"/>
    </source>
</evidence>
<sequence>MEGEKPGFGFRPYDEELVGYYLHHKNLGNDSLVDGLINEINIYSVDPWNLRWFPFSISVSVQSREPVLYFFSRRDNKYANGNQQSRTTPSGFWKLTGNPVNVIDRWGNVSGSRGEIIGHKRVLTFGRGKNNSVSEVNKTKSDWVMHELHYTVLPEDKRTYVVCRLEYKGDDVNILSPKATDFTPTFVPTMANSASSVVDQSFQVNSEYDNPFPEYQDHLFSGIFDMFDTFQGYSDNLNPVLEYDDWDTQMLGQHLDSLERTLTRNDPSRHRPKKPVTGVLPGYSSDSDTDSMIGTDAWSSTDSVGSKDGPYHTPKDNNPSMITVEPLDNHEAQEQPKQLELQLQGKEKIGTNASSSTDSVGSKDGPYHTPKDNTPSMITVEPLDNHETQEQPKQLELQLQGKEKQSECVLKIAEDAIKKAPSTSAVKQNWIVLEEISQRNSRWIYLKNIIGLLLFIIFIIGWIILVG</sequence>
<evidence type="ECO:0000256" key="3">
    <source>
        <dbReference type="ARBA" id="ARBA00023125"/>
    </source>
</evidence>
<keyword evidence="7" id="KW-0812">Transmembrane</keyword>
<dbReference type="PANTHER" id="PTHR31989">
    <property type="entry name" value="NAC DOMAIN-CONTAINING PROTEIN 82-RELATED"/>
    <property type="match status" value="1"/>
</dbReference>
<feature type="region of interest" description="Disordered" evidence="6">
    <location>
        <begin position="350"/>
        <end position="375"/>
    </location>
</feature>
<evidence type="ECO:0000256" key="2">
    <source>
        <dbReference type="ARBA" id="ARBA00023015"/>
    </source>
</evidence>